<dbReference type="OrthoDB" id="3692215at2"/>
<dbReference type="STRING" id="530584.SAMN05421630_111209"/>
<gene>
    <name evidence="1" type="ORF">SAMN05421630_111209</name>
</gene>
<reference evidence="1 2" key="1">
    <citation type="submission" date="2016-10" db="EMBL/GenBank/DDBJ databases">
        <authorList>
            <person name="de Groot N.N."/>
        </authorList>
    </citation>
    <scope>NUCLEOTIDE SEQUENCE [LARGE SCALE GENOMIC DNA]</scope>
    <source>
        <strain evidence="1 2">CGMCC 4.5506</strain>
    </source>
</reference>
<dbReference type="AlphaFoldDB" id="A0A222VVJ6"/>
<dbReference type="Pfam" id="PF20060">
    <property type="entry name" value="DUF6459"/>
    <property type="match status" value="1"/>
</dbReference>
<evidence type="ECO:0000313" key="1">
    <source>
        <dbReference type="EMBL" id="SDD71482.1"/>
    </source>
</evidence>
<dbReference type="Proteomes" id="UP000199494">
    <property type="component" value="Unassembled WGS sequence"/>
</dbReference>
<dbReference type="KEGG" id="pmad:BAY61_26125"/>
<accession>A0A222VVJ6</accession>
<evidence type="ECO:0000313" key="2">
    <source>
        <dbReference type="Proteomes" id="UP000199494"/>
    </source>
</evidence>
<dbReference type="InterPro" id="IPR045596">
    <property type="entry name" value="DUF6459"/>
</dbReference>
<name>A0A222VVJ6_9PSEU</name>
<sequence>MDTATREGLLPLVAYEPARQPGALGTGPARQLTLDDLFDDIPLQRRATPTWLPRHEELRTVVTALLEAHTGHRPADQLRPWLAPALEQRIKASARTGGPRYTLNRVHATRPSDNAVEACGIAAAATRTLAITARFERGRSGWRCTSFTVLEPGDNRS</sequence>
<proteinExistence type="predicted"/>
<dbReference type="EMBL" id="FMZE01000011">
    <property type="protein sequence ID" value="SDD71482.1"/>
    <property type="molecule type" value="Genomic_DNA"/>
</dbReference>
<keyword evidence="2" id="KW-1185">Reference proteome</keyword>
<protein>
    <submittedName>
        <fullName evidence="1">Uncharacterized protein</fullName>
    </submittedName>
</protein>
<organism evidence="1 2">
    <name type="scientific">Prauserella marina</name>
    <dbReference type="NCBI Taxonomy" id="530584"/>
    <lineage>
        <taxon>Bacteria</taxon>
        <taxon>Bacillati</taxon>
        <taxon>Actinomycetota</taxon>
        <taxon>Actinomycetes</taxon>
        <taxon>Pseudonocardiales</taxon>
        <taxon>Pseudonocardiaceae</taxon>
        <taxon>Prauserella</taxon>
    </lineage>
</organism>
<dbReference type="RefSeq" id="WP_091809343.1">
    <property type="nucleotide sequence ID" value="NZ_CP016353.1"/>
</dbReference>